<sequence>MRRNQPQVRLVSPQAVCVCPEKWLQSQSHWACGFMCGSGATTGNKMMGVSPIFFCRSVLTWVGISGSTNVRRLGAQPAGVSQRLAARTS</sequence>
<name>A0A1N7RMY0_9BURK</name>
<organism evidence="1 2">
    <name type="scientific">Paraburkholderia piptadeniae</name>
    <dbReference type="NCBI Taxonomy" id="1701573"/>
    <lineage>
        <taxon>Bacteria</taxon>
        <taxon>Pseudomonadati</taxon>
        <taxon>Pseudomonadota</taxon>
        <taxon>Betaproteobacteria</taxon>
        <taxon>Burkholderiales</taxon>
        <taxon>Burkholderiaceae</taxon>
        <taxon>Paraburkholderia</taxon>
    </lineage>
</organism>
<evidence type="ECO:0000313" key="1">
    <source>
        <dbReference type="EMBL" id="SIT36408.1"/>
    </source>
</evidence>
<accession>A0A1N7RMY0</accession>
<protein>
    <submittedName>
        <fullName evidence="1">Uncharacterized protein</fullName>
    </submittedName>
</protein>
<dbReference type="AlphaFoldDB" id="A0A1N7RMY0"/>
<proteinExistence type="predicted"/>
<dbReference type="EMBL" id="CYGY02000009">
    <property type="protein sequence ID" value="SIT36408.1"/>
    <property type="molecule type" value="Genomic_DNA"/>
</dbReference>
<comment type="caution">
    <text evidence="1">The sequence shown here is derived from an EMBL/GenBank/DDBJ whole genome shotgun (WGS) entry which is preliminary data.</text>
</comment>
<dbReference type="Proteomes" id="UP000195569">
    <property type="component" value="Unassembled WGS sequence"/>
</dbReference>
<reference evidence="1" key="1">
    <citation type="submission" date="2016-12" db="EMBL/GenBank/DDBJ databases">
        <authorList>
            <person name="Moulin L."/>
        </authorList>
    </citation>
    <scope>NUCLEOTIDE SEQUENCE [LARGE SCALE GENOMIC DNA]</scope>
    <source>
        <strain evidence="1">STM 7183</strain>
    </source>
</reference>
<keyword evidence="2" id="KW-1185">Reference proteome</keyword>
<evidence type="ECO:0000313" key="2">
    <source>
        <dbReference type="Proteomes" id="UP000195569"/>
    </source>
</evidence>
<gene>
    <name evidence="1" type="ORF">BN2476_90068</name>
</gene>